<dbReference type="SUPFAM" id="SSF56349">
    <property type="entry name" value="DNA breaking-rejoining enzymes"/>
    <property type="match status" value="1"/>
</dbReference>
<accession>A0A9Q5B8D8</accession>
<gene>
    <name evidence="2" type="ORF">HBN89_24845</name>
</gene>
<keyword evidence="1" id="KW-0233">DNA recombination</keyword>
<dbReference type="GO" id="GO:0015074">
    <property type="term" value="P:DNA integration"/>
    <property type="evidence" value="ECO:0007669"/>
    <property type="project" value="InterPro"/>
</dbReference>
<evidence type="ECO:0000313" key="3">
    <source>
        <dbReference type="Proteomes" id="UP000564604"/>
    </source>
</evidence>
<reference evidence="2 3" key="1">
    <citation type="journal article" date="2020" name="Front. Microbiol.">
        <title>Genetic Organization of the aprX-lipA2 Operon Affects the Proteolytic Potential of Pseudomonas Species in Milk.</title>
        <authorList>
            <person name="Maier C."/>
            <person name="Huptas C."/>
            <person name="von Neubeck M."/>
            <person name="Scherer S."/>
            <person name="Wenning M."/>
            <person name="Lucking G."/>
        </authorList>
    </citation>
    <scope>NUCLEOTIDE SEQUENCE [LARGE SCALE GENOMIC DNA]</scope>
    <source>
        <strain evidence="2 3">WS 5094</strain>
    </source>
</reference>
<dbReference type="Proteomes" id="UP000564604">
    <property type="component" value="Unassembled WGS sequence"/>
</dbReference>
<dbReference type="NCBIfam" id="NF041502">
    <property type="entry name" value="integrase_1"/>
    <property type="match status" value="1"/>
</dbReference>
<comment type="caution">
    <text evidence="2">The sequence shown here is derived from an EMBL/GenBank/DDBJ whole genome shotgun (WGS) entry which is preliminary data.</text>
</comment>
<dbReference type="Gene3D" id="1.10.443.10">
    <property type="entry name" value="Intergrase catalytic core"/>
    <property type="match status" value="1"/>
</dbReference>
<dbReference type="RefSeq" id="WP_169873429.1">
    <property type="nucleotide sequence ID" value="NZ_JAAQYU010000034.1"/>
</dbReference>
<proteinExistence type="predicted"/>
<sequence>MNIKEAVVDAAQPDRGSPWRKSFMGHDFRVDDSTWKLCKDITIPIRSLLIQTPDSLKTQVKAMMAFFSERYSSGYVKGISVALGHLFAKMEDNEFSDVFFVNYRASSKLAERYLSNLRSFFRQWYRLGFLGMTKSLVDMLDSWRIAGAARGEAVKRLDATEGPFSDLELESFNDGAVAQFELGEINIEELSLSLLMSHTGRRPIQITHLKICDIWSSKPLTAGSEEIRYFVNIPRVKQGLPFRTAFKAFEITRELWSVLTAQSSAVTRWYLQLGGDDQPVIVRQLPLFPGRKAFTEQIGSPTFCIKLQTDALHMRSSYVTKALKKVSETAGLCSHRTEEELHVFARRFRYTIGTRGAREGLNKYVIAELLDHSDIQHVDAYTLNVPEHVKRIDEAVAYQLISIAQAFSGVLVNSEGDALRGHDSRSRIRNDKFSCGTCGHFGFCGALAPISCYTCIHFQAWMDAPHEEVLRDLISERERIIAITGDMTIAAVNDRTIFAVAEVVKRCESRRKEMGGEDLCDE</sequence>
<dbReference type="InterPro" id="IPR048120">
    <property type="entry name" value="Integrase-like"/>
</dbReference>
<dbReference type="InterPro" id="IPR013762">
    <property type="entry name" value="Integrase-like_cat_sf"/>
</dbReference>
<evidence type="ECO:0000313" key="2">
    <source>
        <dbReference type="EMBL" id="NNB52443.1"/>
    </source>
</evidence>
<organism evidence="2 3">
    <name type="scientific">Pseudomonas fragi</name>
    <dbReference type="NCBI Taxonomy" id="296"/>
    <lineage>
        <taxon>Bacteria</taxon>
        <taxon>Pseudomonadati</taxon>
        <taxon>Pseudomonadota</taxon>
        <taxon>Gammaproteobacteria</taxon>
        <taxon>Pseudomonadales</taxon>
        <taxon>Pseudomonadaceae</taxon>
        <taxon>Pseudomonas</taxon>
    </lineage>
</organism>
<dbReference type="AlphaFoldDB" id="A0A9Q5B8D8"/>
<name>A0A9Q5B8D8_PSEFR</name>
<evidence type="ECO:0000256" key="1">
    <source>
        <dbReference type="ARBA" id="ARBA00023172"/>
    </source>
</evidence>
<dbReference type="GO" id="GO:0006310">
    <property type="term" value="P:DNA recombination"/>
    <property type="evidence" value="ECO:0007669"/>
    <property type="project" value="UniProtKB-KW"/>
</dbReference>
<protein>
    <submittedName>
        <fullName evidence="2">Site-specific integrase</fullName>
    </submittedName>
</protein>
<dbReference type="EMBL" id="JAAQYX010000068">
    <property type="protein sequence ID" value="NNB52443.1"/>
    <property type="molecule type" value="Genomic_DNA"/>
</dbReference>
<dbReference type="GO" id="GO:0003677">
    <property type="term" value="F:DNA binding"/>
    <property type="evidence" value="ECO:0007669"/>
    <property type="project" value="InterPro"/>
</dbReference>
<dbReference type="InterPro" id="IPR011010">
    <property type="entry name" value="DNA_brk_join_enz"/>
</dbReference>